<name>A0A7X0LLJ9_9BACT</name>
<evidence type="ECO:0000256" key="1">
    <source>
        <dbReference type="SAM" id="Phobius"/>
    </source>
</evidence>
<keyword evidence="1" id="KW-0472">Membrane</keyword>
<dbReference type="SUPFAM" id="SSF81343">
    <property type="entry name" value="Fumarate reductase respiratory complex transmembrane subunits"/>
    <property type="match status" value="1"/>
</dbReference>
<evidence type="ECO:0000313" key="2">
    <source>
        <dbReference type="EMBL" id="MBB6431087.1"/>
    </source>
</evidence>
<dbReference type="InterPro" id="IPR034804">
    <property type="entry name" value="SQR/QFR_C/D"/>
</dbReference>
<proteinExistence type="predicted"/>
<organism evidence="2 3">
    <name type="scientific">Algisphaera agarilytica</name>
    <dbReference type="NCBI Taxonomy" id="1385975"/>
    <lineage>
        <taxon>Bacteria</taxon>
        <taxon>Pseudomonadati</taxon>
        <taxon>Planctomycetota</taxon>
        <taxon>Phycisphaerae</taxon>
        <taxon>Phycisphaerales</taxon>
        <taxon>Phycisphaeraceae</taxon>
        <taxon>Algisphaera</taxon>
    </lineage>
</organism>
<reference evidence="2 3" key="1">
    <citation type="submission" date="2020-08" db="EMBL/GenBank/DDBJ databases">
        <title>Genomic Encyclopedia of Type Strains, Phase IV (KMG-IV): sequencing the most valuable type-strain genomes for metagenomic binning, comparative biology and taxonomic classification.</title>
        <authorList>
            <person name="Goeker M."/>
        </authorList>
    </citation>
    <scope>NUCLEOTIDE SEQUENCE [LARGE SCALE GENOMIC DNA]</scope>
    <source>
        <strain evidence="2 3">DSM 103725</strain>
    </source>
</reference>
<dbReference type="AlphaFoldDB" id="A0A7X0LLJ9"/>
<feature type="transmembrane region" description="Helical" evidence="1">
    <location>
        <begin position="228"/>
        <end position="253"/>
    </location>
</feature>
<keyword evidence="1" id="KW-1133">Transmembrane helix</keyword>
<dbReference type="Proteomes" id="UP000541810">
    <property type="component" value="Unassembled WGS sequence"/>
</dbReference>
<keyword evidence="3" id="KW-1185">Reference proteome</keyword>
<comment type="caution">
    <text evidence="2">The sequence shown here is derived from an EMBL/GenBank/DDBJ whole genome shotgun (WGS) entry which is preliminary data.</text>
</comment>
<gene>
    <name evidence="2" type="ORF">HNQ40_002893</name>
</gene>
<dbReference type="GO" id="GO:0016020">
    <property type="term" value="C:membrane"/>
    <property type="evidence" value="ECO:0007669"/>
    <property type="project" value="InterPro"/>
</dbReference>
<evidence type="ECO:0000313" key="3">
    <source>
        <dbReference type="Proteomes" id="UP000541810"/>
    </source>
</evidence>
<dbReference type="Gene3D" id="1.20.1300.10">
    <property type="entry name" value="Fumarate reductase/succinate dehydrogenase, transmembrane subunit"/>
    <property type="match status" value="1"/>
</dbReference>
<feature type="transmembrane region" description="Helical" evidence="1">
    <location>
        <begin position="28"/>
        <end position="47"/>
    </location>
</feature>
<sequence>MTAIDAPSGSQLSPSALLSKNHFLLRRLHSLSGIVPIGLFVCVHLFTNAQMIWGQDPATGKGEFQHEVDFIHSMPFLLFIEMSLWGAIGFHAVLGLWYTFTGKGNLTHYSYGSNVRYTLQRVTGIIALIFIFLHIATLRWRWDIFGWFTPFYGEGYQAAGAVDGGIPKHLKDVPMSLPLTAYALQYSWIVVVLYVVGTLSAVFHWANGLWTAAISWGLTITTSSMKRWGYVCIAMFIALTAFFSIAIVAALIFDFSDMTPEQTELFLLIVEDPAVAIPVNK</sequence>
<dbReference type="RefSeq" id="WP_184678582.1">
    <property type="nucleotide sequence ID" value="NZ_JACHGY010000001.1"/>
</dbReference>
<dbReference type="EMBL" id="JACHGY010000001">
    <property type="protein sequence ID" value="MBB6431087.1"/>
    <property type="molecule type" value="Genomic_DNA"/>
</dbReference>
<feature type="transmembrane region" description="Helical" evidence="1">
    <location>
        <begin position="186"/>
        <end position="207"/>
    </location>
</feature>
<protein>
    <submittedName>
        <fullName evidence="2">Succinate dehydrogenase / fumarate reductase cytochrome b subunit</fullName>
    </submittedName>
</protein>
<accession>A0A7X0LLJ9</accession>
<keyword evidence="1" id="KW-0812">Transmembrane</keyword>
<feature type="transmembrane region" description="Helical" evidence="1">
    <location>
        <begin position="121"/>
        <end position="142"/>
    </location>
</feature>
<feature type="transmembrane region" description="Helical" evidence="1">
    <location>
        <begin position="76"/>
        <end position="100"/>
    </location>
</feature>